<dbReference type="Proteomes" id="UP000319257">
    <property type="component" value="Unassembled WGS sequence"/>
</dbReference>
<dbReference type="OrthoDB" id="6509636at2759"/>
<dbReference type="Gene3D" id="3.30.300.30">
    <property type="match status" value="1"/>
</dbReference>
<dbReference type="InterPro" id="IPR042099">
    <property type="entry name" value="ANL_N_sf"/>
</dbReference>
<dbReference type="Gene3D" id="3.40.50.12780">
    <property type="entry name" value="N-terminal domain of ligase-like"/>
    <property type="match status" value="1"/>
</dbReference>
<comment type="caution">
    <text evidence="3">The sequence shown here is derived from an EMBL/GenBank/DDBJ whole genome shotgun (WGS) entry which is preliminary data.</text>
</comment>
<dbReference type="InParanoid" id="A0A507AYF3"/>
<proteinExistence type="predicted"/>
<feature type="domain" description="AMP-binding enzyme C-terminal" evidence="2">
    <location>
        <begin position="511"/>
        <end position="591"/>
    </location>
</feature>
<gene>
    <name evidence="3" type="ORF">E0L32_007903</name>
</gene>
<dbReference type="EMBL" id="SKBQ01000049">
    <property type="protein sequence ID" value="TPX11484.1"/>
    <property type="molecule type" value="Genomic_DNA"/>
</dbReference>
<accession>A0A507AYF3</accession>
<dbReference type="Pfam" id="PF13193">
    <property type="entry name" value="AMP-binding_C"/>
    <property type="match status" value="1"/>
</dbReference>
<dbReference type="InterPro" id="IPR025110">
    <property type="entry name" value="AMP-bd_C"/>
</dbReference>
<dbReference type="InterPro" id="IPR020845">
    <property type="entry name" value="AMP-binding_CS"/>
</dbReference>
<protein>
    <recommendedName>
        <fullName evidence="5">4-coumarate--CoA ligase</fullName>
    </recommendedName>
</protein>
<evidence type="ECO:0000313" key="4">
    <source>
        <dbReference type="Proteomes" id="UP000319257"/>
    </source>
</evidence>
<evidence type="ECO:0000313" key="3">
    <source>
        <dbReference type="EMBL" id="TPX11484.1"/>
    </source>
</evidence>
<evidence type="ECO:0000259" key="2">
    <source>
        <dbReference type="Pfam" id="PF13193"/>
    </source>
</evidence>
<name>A0A507AYF3_9PEZI</name>
<dbReference type="RefSeq" id="XP_030993195.1">
    <property type="nucleotide sequence ID" value="XM_031142699.1"/>
</dbReference>
<dbReference type="PROSITE" id="PS00455">
    <property type="entry name" value="AMP_BINDING"/>
    <property type="match status" value="1"/>
</dbReference>
<dbReference type="PANTHER" id="PTHR24096:SF422">
    <property type="entry name" value="BCDNA.GH02901"/>
    <property type="match status" value="1"/>
</dbReference>
<evidence type="ECO:0000259" key="1">
    <source>
        <dbReference type="Pfam" id="PF00501"/>
    </source>
</evidence>
<feature type="domain" description="AMP-dependent synthetase/ligase" evidence="1">
    <location>
        <begin position="131"/>
        <end position="457"/>
    </location>
</feature>
<keyword evidence="4" id="KW-1185">Reference proteome</keyword>
<evidence type="ECO:0008006" key="5">
    <source>
        <dbReference type="Google" id="ProtNLM"/>
    </source>
</evidence>
<reference evidence="3 4" key="1">
    <citation type="submission" date="2019-06" db="EMBL/GenBank/DDBJ databases">
        <title>Draft genome sequence of the filamentous fungus Phialemoniopsis curvata isolated from diesel fuel.</title>
        <authorList>
            <person name="Varaljay V.A."/>
            <person name="Lyon W.J."/>
            <person name="Crouch A.L."/>
            <person name="Drake C.E."/>
            <person name="Hollomon J.M."/>
            <person name="Nadeau L.J."/>
            <person name="Nunn H.S."/>
            <person name="Stevenson B.S."/>
            <person name="Bojanowski C.L."/>
            <person name="Crookes-Goodson W.J."/>
        </authorList>
    </citation>
    <scope>NUCLEOTIDE SEQUENCE [LARGE SCALE GENOMIC DNA]</scope>
    <source>
        <strain evidence="3 4">D216</strain>
    </source>
</reference>
<dbReference type="STRING" id="1093900.A0A507AYF3"/>
<dbReference type="PANTHER" id="PTHR24096">
    <property type="entry name" value="LONG-CHAIN-FATTY-ACID--COA LIGASE"/>
    <property type="match status" value="1"/>
</dbReference>
<dbReference type="GeneID" id="41975350"/>
<dbReference type="InterPro" id="IPR045851">
    <property type="entry name" value="AMP-bd_C_sf"/>
</dbReference>
<dbReference type="SUPFAM" id="SSF56801">
    <property type="entry name" value="Acetyl-CoA synthetase-like"/>
    <property type="match status" value="1"/>
</dbReference>
<dbReference type="InterPro" id="IPR000873">
    <property type="entry name" value="AMP-dep_synth/lig_dom"/>
</dbReference>
<dbReference type="Pfam" id="PF00501">
    <property type="entry name" value="AMP-binding"/>
    <property type="match status" value="1"/>
</dbReference>
<dbReference type="GO" id="GO:0016405">
    <property type="term" value="F:CoA-ligase activity"/>
    <property type="evidence" value="ECO:0007669"/>
    <property type="project" value="TreeGrafter"/>
</dbReference>
<organism evidence="3 4">
    <name type="scientific">Thyridium curvatum</name>
    <dbReference type="NCBI Taxonomy" id="1093900"/>
    <lineage>
        <taxon>Eukaryota</taxon>
        <taxon>Fungi</taxon>
        <taxon>Dikarya</taxon>
        <taxon>Ascomycota</taxon>
        <taxon>Pezizomycotina</taxon>
        <taxon>Sordariomycetes</taxon>
        <taxon>Sordariomycetidae</taxon>
        <taxon>Thyridiales</taxon>
        <taxon>Thyridiaceae</taxon>
        <taxon>Thyridium</taxon>
    </lineage>
</organism>
<dbReference type="AlphaFoldDB" id="A0A507AYF3"/>
<sequence>MVFSASSRWGPLSFEPPSDIPISQFILEDRWGRHPVESSRPMYTCGLSGISYSVDDVKHRTEAIAASLGDVMSWSPNKGNEWDKVVAIYSYNSVSPRSGAISPKSYPGYGKSQHSGAASDWEHGMGKAAIDAVPVMWATHRLSGIVTPVNSNSVAPELASQLSQTGAKVLFTCLSLLSVAVIAAEKVGIPTDRIFLLDVGRDTTSPDSEIPQQFSTVESLVQWGTSKLPLEPLCWKLGQGASQIAFVCFSSGTSGMPKGVKISHRNIIANTMQIAASERVQRLPDMTETALGVLPQSHIYALVVICHGCVYRGDEVIVLPKYDLQDMLRAVVKHQIRSLFVVPPILLDCIRGDANVGKYDLSCVANILTGAASFSAGAWATIQKIFPNGLLRQGYGLTEVAAVVSTSPRFDIFNGSSGPLLPSVECKVIDQDGNELTGLDQAGELWVRSPSLAAGYLNNEEATRETFVDGWMRTGDKGLFRLSPGGVENVFVIDRIKELIKVKSMQVAPAELEAHVLEHPDVADAAVIAVDDERNGEVPKAFVVKRARSSISDEDLTRQIHDSFRAHKSRFKWLRGGIEILTTIPKSPSGKILRRALKDKEREAALYRTRTSKM</sequence>